<reference evidence="3" key="1">
    <citation type="journal article" date="2019" name="Int. J. Syst. Evol. Microbiol.">
        <title>The Global Catalogue of Microorganisms (GCM) 10K type strain sequencing project: providing services to taxonomists for standard genome sequencing and annotation.</title>
        <authorList>
            <consortium name="The Broad Institute Genomics Platform"/>
            <consortium name="The Broad Institute Genome Sequencing Center for Infectious Disease"/>
            <person name="Wu L."/>
            <person name="Ma J."/>
        </authorList>
    </citation>
    <scope>NUCLEOTIDE SEQUENCE [LARGE SCALE GENOMIC DNA]</scope>
    <source>
        <strain evidence="3">CGMCC 1.12778</strain>
    </source>
</reference>
<gene>
    <name evidence="2" type="ORF">GCM10007170_15450</name>
</gene>
<keyword evidence="1" id="KW-0812">Transmembrane</keyword>
<evidence type="ECO:0000313" key="3">
    <source>
        <dbReference type="Proteomes" id="UP000643279"/>
    </source>
</evidence>
<feature type="transmembrane region" description="Helical" evidence="1">
    <location>
        <begin position="12"/>
        <end position="32"/>
    </location>
</feature>
<proteinExistence type="predicted"/>
<dbReference type="EMBL" id="BMFW01000005">
    <property type="protein sequence ID" value="GGH93781.1"/>
    <property type="molecule type" value="Genomic_DNA"/>
</dbReference>
<protein>
    <recommendedName>
        <fullName evidence="4">Low affinity iron permease</fullName>
    </recommendedName>
</protein>
<comment type="caution">
    <text evidence="2">The sequence shown here is derived from an EMBL/GenBank/DDBJ whole genome shotgun (WGS) entry which is preliminary data.</text>
</comment>
<sequence length="103" mass="11013">MGKYLDAVAVRITSAVGTMWCAIVFAGIAVVATPGLFDPTVTAIAQWTAQAFLQLVLLSVIMVGQRLTGARTEALIQETHDAVLEELAIVRAYADAIHKEVTE</sequence>
<accession>A0ABQ2AQ60</accession>
<evidence type="ECO:0000256" key="1">
    <source>
        <dbReference type="SAM" id="Phobius"/>
    </source>
</evidence>
<organism evidence="2 3">
    <name type="scientific">Arthrobacter liuii</name>
    <dbReference type="NCBI Taxonomy" id="1476996"/>
    <lineage>
        <taxon>Bacteria</taxon>
        <taxon>Bacillati</taxon>
        <taxon>Actinomycetota</taxon>
        <taxon>Actinomycetes</taxon>
        <taxon>Micrococcales</taxon>
        <taxon>Micrococcaceae</taxon>
        <taxon>Arthrobacter</taxon>
    </lineage>
</organism>
<name>A0ABQ2AQ60_9MICC</name>
<evidence type="ECO:0000313" key="2">
    <source>
        <dbReference type="EMBL" id="GGH93781.1"/>
    </source>
</evidence>
<dbReference type="Proteomes" id="UP000643279">
    <property type="component" value="Unassembled WGS sequence"/>
</dbReference>
<evidence type="ECO:0008006" key="4">
    <source>
        <dbReference type="Google" id="ProtNLM"/>
    </source>
</evidence>
<keyword evidence="3" id="KW-1185">Reference proteome</keyword>
<dbReference type="RefSeq" id="WP_188571047.1">
    <property type="nucleotide sequence ID" value="NZ_BMFW01000005.1"/>
</dbReference>
<feature type="transmembrane region" description="Helical" evidence="1">
    <location>
        <begin position="44"/>
        <end position="63"/>
    </location>
</feature>
<keyword evidence="1" id="KW-0472">Membrane</keyword>
<keyword evidence="1" id="KW-1133">Transmembrane helix</keyword>